<comment type="caution">
    <text evidence="4">The sequence shown here is derived from an EMBL/GenBank/DDBJ whole genome shotgun (WGS) entry which is preliminary data.</text>
</comment>
<dbReference type="InterPro" id="IPR051012">
    <property type="entry name" value="CellSynth/LPSAsmb/PSIAsmb"/>
</dbReference>
<dbReference type="SMART" id="SM00028">
    <property type="entry name" value="TPR"/>
    <property type="match status" value="2"/>
</dbReference>
<dbReference type="SUPFAM" id="SSF48452">
    <property type="entry name" value="TPR-like"/>
    <property type="match status" value="1"/>
</dbReference>
<feature type="repeat" description="TPR" evidence="3">
    <location>
        <begin position="367"/>
        <end position="400"/>
    </location>
</feature>
<keyword evidence="1" id="KW-0677">Repeat</keyword>
<keyword evidence="2 3" id="KW-0802">TPR repeat</keyword>
<dbReference type="RefSeq" id="WP_199461534.1">
    <property type="nucleotide sequence ID" value="NZ_JAEMUH010000004.1"/>
</dbReference>
<dbReference type="InterPro" id="IPR011990">
    <property type="entry name" value="TPR-like_helical_dom_sf"/>
</dbReference>
<dbReference type="SUPFAM" id="SSF53756">
    <property type="entry name" value="UDP-Glycosyltransferase/glycogen phosphorylase"/>
    <property type="match status" value="1"/>
</dbReference>
<protein>
    <submittedName>
        <fullName evidence="4">Tetratricopeptide repeat protein</fullName>
    </submittedName>
</protein>
<dbReference type="PANTHER" id="PTHR45586:SF1">
    <property type="entry name" value="LIPOPOLYSACCHARIDE ASSEMBLY PROTEIN B"/>
    <property type="match status" value="1"/>
</dbReference>
<dbReference type="PANTHER" id="PTHR45586">
    <property type="entry name" value="TPR REPEAT-CONTAINING PROTEIN PA4667"/>
    <property type="match status" value="1"/>
</dbReference>
<accession>A0ABS0Z936</accession>
<evidence type="ECO:0000256" key="3">
    <source>
        <dbReference type="PROSITE-ProRule" id="PRU00339"/>
    </source>
</evidence>
<name>A0ABS0Z936_9GAMM</name>
<dbReference type="Proteomes" id="UP000598488">
    <property type="component" value="Unassembled WGS sequence"/>
</dbReference>
<dbReference type="EMBL" id="JAEMUH010000004">
    <property type="protein sequence ID" value="MBJ7549948.1"/>
    <property type="molecule type" value="Genomic_DNA"/>
</dbReference>
<dbReference type="PROSITE" id="PS50293">
    <property type="entry name" value="TPR_REGION"/>
    <property type="match status" value="1"/>
</dbReference>
<dbReference type="PROSITE" id="PS50005">
    <property type="entry name" value="TPR"/>
    <property type="match status" value="2"/>
</dbReference>
<dbReference type="InterPro" id="IPR019734">
    <property type="entry name" value="TPR_rpt"/>
</dbReference>
<evidence type="ECO:0000256" key="2">
    <source>
        <dbReference type="ARBA" id="ARBA00022803"/>
    </source>
</evidence>
<dbReference type="Pfam" id="PF13432">
    <property type="entry name" value="TPR_16"/>
    <property type="match status" value="1"/>
</dbReference>
<dbReference type="Gene3D" id="1.25.40.10">
    <property type="entry name" value="Tetratricopeptide repeat domain"/>
    <property type="match status" value="1"/>
</dbReference>
<keyword evidence="5" id="KW-1185">Reference proteome</keyword>
<organism evidence="4 5">
    <name type="scientific">Marinomonas ostreistagni</name>
    <dbReference type="NCBI Taxonomy" id="359209"/>
    <lineage>
        <taxon>Bacteria</taxon>
        <taxon>Pseudomonadati</taxon>
        <taxon>Pseudomonadota</taxon>
        <taxon>Gammaproteobacteria</taxon>
        <taxon>Oceanospirillales</taxon>
        <taxon>Oceanospirillaceae</taxon>
        <taxon>Marinomonas</taxon>
    </lineage>
</organism>
<gene>
    <name evidence="4" type="ORF">JHD44_04595</name>
</gene>
<dbReference type="Pfam" id="PF13181">
    <property type="entry name" value="TPR_8"/>
    <property type="match status" value="1"/>
</dbReference>
<sequence length="720" mass="81944">MKLNFAQQAFFSNELNNFAVNGKAYSSRQRIPLTILHVVNEQTKKINTQGAYNLAILDSPSPLSVVKKWSNDWLPNYWICTNAYDYSQLALNGIKNTIYIPLFRHTQLPEKQHVQGWLSEFFSVWVEGLADENSALFLEKILSRLSRVVPNIALCIPESTNINLLNTFIGVKVFSVKLHEQPLIAECDVSLYLPHCASAPLSFLPNHALAQHLNVILPSEGYFLDIAGEHCFHYSPESLDQSETEVVQRLIRLQSSKNTQPNARALEGYLERSQPNLVFELLNKTLDGWQPDSEMHAKWLFSSALQAQFSEKIELSINIYSCIIKGNIESQLTSALVNRANLLMDLGNFDEAQLDLENLLESNPNQVNALAGMGSTLRSKGQLDQAARYYEQAVKLTPSAKYHWKLAFHYLLQGRYEEAWPHFEYRHEALNLRQVNPEKLARWNPHHQTVGSLLILDEQGIGDTLQFLRFVDILHRTTNLKVYFAGKAPTLPVLRHVLPAEQVLNWDRIDALASFDFWTPLMSLPMHMGINSVQNIPKPETDLWKSLPTDRKWANAIHADRKPVIALCWRGNPDFKADKSRSPGLRPLLTLLDMKDLHFVSLQINELAIEEIYSFDIASSIQDLGSIIKEHDGSLLDTFSLLKQCDYLVTSCTSMAHMAGILGIPTSVMLPVNSDWRWLADRPDSPWYPSVNLIRQKQVSHWEQSVAEVKAILTDTFRSR</sequence>
<evidence type="ECO:0000256" key="1">
    <source>
        <dbReference type="ARBA" id="ARBA00022737"/>
    </source>
</evidence>
<evidence type="ECO:0000313" key="4">
    <source>
        <dbReference type="EMBL" id="MBJ7549948.1"/>
    </source>
</evidence>
<proteinExistence type="predicted"/>
<reference evidence="4 5" key="1">
    <citation type="submission" date="2020-12" db="EMBL/GenBank/DDBJ databases">
        <title>Comparative genome analysis of fungal antagonists Marinomonas ostreistagni 398 and M. spartinae 468.</title>
        <authorList>
            <person name="Fields J.L."/>
            <person name="Mavrodi O.V."/>
            <person name="Biber P.D."/>
            <person name="Indest K.J."/>
            <person name="Mavrodi D.V."/>
        </authorList>
    </citation>
    <scope>NUCLEOTIDE SEQUENCE [LARGE SCALE GENOMIC DNA]</scope>
    <source>
        <strain evidence="4 5">USM7</strain>
    </source>
</reference>
<feature type="repeat" description="TPR" evidence="3">
    <location>
        <begin position="333"/>
        <end position="366"/>
    </location>
</feature>
<evidence type="ECO:0000313" key="5">
    <source>
        <dbReference type="Proteomes" id="UP000598488"/>
    </source>
</evidence>
<dbReference type="Gene3D" id="3.40.50.2000">
    <property type="entry name" value="Glycogen Phosphorylase B"/>
    <property type="match status" value="1"/>
</dbReference>